<dbReference type="GO" id="GO:0003700">
    <property type="term" value="F:DNA-binding transcription factor activity"/>
    <property type="evidence" value="ECO:0007669"/>
    <property type="project" value="InterPro"/>
</dbReference>
<dbReference type="Pfam" id="PF00566">
    <property type="entry name" value="RabGAP-TBC"/>
    <property type="match status" value="1"/>
</dbReference>
<feature type="region of interest" description="Disordered" evidence="2">
    <location>
        <begin position="716"/>
        <end position="755"/>
    </location>
</feature>
<dbReference type="InterPro" id="IPR035969">
    <property type="entry name" value="Rab-GAP_TBC_sf"/>
</dbReference>
<evidence type="ECO:0000256" key="1">
    <source>
        <dbReference type="ARBA" id="ARBA00022468"/>
    </source>
</evidence>
<dbReference type="PANTHER" id="PTHR22957">
    <property type="entry name" value="TBC1 DOMAIN FAMILY MEMBER GTPASE-ACTIVATING PROTEIN"/>
    <property type="match status" value="1"/>
</dbReference>
<dbReference type="InterPro" id="IPR000195">
    <property type="entry name" value="Rab-GAP-TBC_dom"/>
</dbReference>
<dbReference type="GO" id="GO:0005096">
    <property type="term" value="F:GTPase activator activity"/>
    <property type="evidence" value="ECO:0007669"/>
    <property type="project" value="UniProtKB-KW"/>
</dbReference>
<feature type="domain" description="Rab-GAP TBC" evidence="3">
    <location>
        <begin position="624"/>
        <end position="886"/>
    </location>
</feature>
<proteinExistence type="predicted"/>
<feature type="non-terminal residue" evidence="4">
    <location>
        <position position="1"/>
    </location>
</feature>
<accession>A0A9P6WGL8</accession>
<name>A0A9P6WGL8_9ASCO</name>
<organism evidence="4 5">
    <name type="scientific">Pichia californica</name>
    <dbReference type="NCBI Taxonomy" id="460514"/>
    <lineage>
        <taxon>Eukaryota</taxon>
        <taxon>Fungi</taxon>
        <taxon>Dikarya</taxon>
        <taxon>Ascomycota</taxon>
        <taxon>Saccharomycotina</taxon>
        <taxon>Pichiomycetes</taxon>
        <taxon>Pichiales</taxon>
        <taxon>Pichiaceae</taxon>
        <taxon>Pichia</taxon>
    </lineage>
</organism>
<dbReference type="Gene3D" id="1.10.8.270">
    <property type="entry name" value="putative rabgap domain of human tbc1 domain family member 14 like domains"/>
    <property type="match status" value="1"/>
</dbReference>
<evidence type="ECO:0000313" key="4">
    <source>
        <dbReference type="EMBL" id="KAG0686751.1"/>
    </source>
</evidence>
<dbReference type="SMART" id="SM00164">
    <property type="entry name" value="TBC"/>
    <property type="match status" value="1"/>
</dbReference>
<gene>
    <name evidence="4" type="primary">GYP7</name>
    <name evidence="4" type="ORF">C6P40_003428</name>
</gene>
<dbReference type="Proteomes" id="UP000697127">
    <property type="component" value="Unassembled WGS sequence"/>
</dbReference>
<feature type="compositionally biased region" description="Low complexity" evidence="2">
    <location>
        <begin position="721"/>
        <end position="732"/>
    </location>
</feature>
<dbReference type="EMBL" id="PUHW01000389">
    <property type="protein sequence ID" value="KAG0686751.1"/>
    <property type="molecule type" value="Genomic_DNA"/>
</dbReference>
<dbReference type="Gene3D" id="1.10.472.80">
    <property type="entry name" value="Ypt/Rab-GAP domain of gyp1p, domain 3"/>
    <property type="match status" value="1"/>
</dbReference>
<keyword evidence="1" id="KW-0343">GTPase activation</keyword>
<evidence type="ECO:0000313" key="5">
    <source>
        <dbReference type="Proteomes" id="UP000697127"/>
    </source>
</evidence>
<dbReference type="PROSITE" id="PS50086">
    <property type="entry name" value="TBC_RABGAP"/>
    <property type="match status" value="1"/>
</dbReference>
<sequence>YNSINTYYFNEYGNRRNLISSNVPFTFDNPIINELSYPNYISSHALDFTPKPMLKPFKIFNKFNQLVYFEFFASLYGKFFINKTYLNTNDNDSFPIVCYRRNFISILLSLYMSDEPSYIEINGIFYDIQNIKIVLKSTSNFSDLPAKLLINSAASTGVGLTSNFIDMKNLELNLGIFKGQKNIKMRKFKFNKATPNNGKYIAKDYYYLELHLIIDINEKRTMATIRWPSKFPPGKGQILFAKSKIYLHVTSSKKDNIVGYITIVKPFPDSKNDELIIAFIPESDLSIEDKESLDYFDLYGLDGEKYDFYSSESNNSASQNIKGNYNFPKINRFIDRPRTSSISSYAFGVVINQLFSIQARPKTTSLWEGSIILHPKQEGDRIPALFFHDDESPGTKREQRIKSKTFNPFAENRIGGSSLYWGGDRFISCLKNYATLKESTLESGMFLVNCTQEDAMNFIPNILDSKDNSINDYDFNKEFGQAINTAKWTVLTGLASITGFAKKKLNNAIESNILPKPIQLLLERSDVKKITDEFDSANVYLAKWALNVQEEAEKNRKMIIGNEYYKELIRSELGDSFIELTPFEVSKATRKEKINEEKWNSYFDSAGCLQFTVDEVLNEIFHSGLESNIRKEAWLFLLGVYPWDTSKAERMQLRKTLKNNYYEYKNNWMADLERQKHDAFWKDQKARIYKDLKRTDRDIEFYENKKMVVDRTGTDILDTRNNNNVNNNNNNTNHEDGGNDNDDENDEEDYNDDNKNLFNNSNLVVLRDILFSYNEINPNLGYVQGMSDLLSPLYYVLNDEPLTFWAFCRFMDRMERNFVRDLSGMKTQMLTLTELVQFILPDLYVHLEKCDSSNLFFFFRMLLVWFKREVTFLETMDLWEIMWTDYYSSQFILFFTLAILQKHSKIIIQTLKGFDGILRYINDLSGNLDIPDLLTRSELLFLKFKQMIELIDRSNSGVGFHLENGVSTTTEKPEPINISKELRSLLSREIVIQKEESRTSETPFG</sequence>
<evidence type="ECO:0000256" key="2">
    <source>
        <dbReference type="SAM" id="MobiDB-lite"/>
    </source>
</evidence>
<dbReference type="AlphaFoldDB" id="A0A9P6WGL8"/>
<dbReference type="PANTHER" id="PTHR22957:SF502">
    <property type="entry name" value="SMALL G PROTEIN SIGNALING MODULATOR 2-RELATED"/>
    <property type="match status" value="1"/>
</dbReference>
<feature type="compositionally biased region" description="Acidic residues" evidence="2">
    <location>
        <begin position="738"/>
        <end position="751"/>
    </location>
</feature>
<dbReference type="SUPFAM" id="SSF49417">
    <property type="entry name" value="p53-like transcription factors"/>
    <property type="match status" value="1"/>
</dbReference>
<reference evidence="4" key="1">
    <citation type="submission" date="2020-11" db="EMBL/GenBank/DDBJ databases">
        <title>Kefir isolates.</title>
        <authorList>
            <person name="Marcisauskas S."/>
            <person name="Kim Y."/>
            <person name="Blasche S."/>
        </authorList>
    </citation>
    <scope>NUCLEOTIDE SEQUENCE</scope>
    <source>
        <strain evidence="4">Olga-1</strain>
    </source>
</reference>
<dbReference type="InterPro" id="IPR008967">
    <property type="entry name" value="p53-like_TF_DNA-bd_sf"/>
</dbReference>
<dbReference type="SUPFAM" id="SSF47923">
    <property type="entry name" value="Ypt/Rab-GAP domain of gyp1p"/>
    <property type="match status" value="2"/>
</dbReference>
<comment type="caution">
    <text evidence="4">The sequence shown here is derived from an EMBL/GenBank/DDBJ whole genome shotgun (WGS) entry which is preliminary data.</text>
</comment>
<protein>
    <submittedName>
        <fullName evidence="4">GTPase activating protein</fullName>
    </submittedName>
</protein>
<evidence type="ECO:0000259" key="3">
    <source>
        <dbReference type="PROSITE" id="PS50086"/>
    </source>
</evidence>
<keyword evidence="5" id="KW-1185">Reference proteome</keyword>